<name>A0A024QCA7_9BACI</name>
<feature type="coiled-coil region" evidence="1">
    <location>
        <begin position="32"/>
        <end position="59"/>
    </location>
</feature>
<keyword evidence="1" id="KW-0175">Coiled coil</keyword>
<reference evidence="3" key="2">
    <citation type="submission" date="2014-05" db="EMBL/GenBank/DDBJ databases">
        <title>Draft genome sequence of Virgibacillus massiliensis Vm-5.</title>
        <authorList>
            <person name="Khelaifia S."/>
            <person name="Croce O."/>
            <person name="Lagier J.C."/>
            <person name="Raoult D."/>
        </authorList>
    </citation>
    <scope>NUCLEOTIDE SEQUENCE [LARGE SCALE GENOMIC DNA]</scope>
    <source>
        <strain evidence="3">Vm-5</strain>
    </source>
</reference>
<keyword evidence="3" id="KW-1185">Reference proteome</keyword>
<sequence length="63" mass="7470">MEQQIEFQTVINSLSQQVQDYSVKLAYQAAVSQQLQKEKDELTKELEELRKQQIEEMDKNSDH</sequence>
<protein>
    <submittedName>
        <fullName evidence="2">Uncharacterized protein</fullName>
    </submittedName>
</protein>
<evidence type="ECO:0000313" key="3">
    <source>
        <dbReference type="Proteomes" id="UP000028875"/>
    </source>
</evidence>
<proteinExistence type="predicted"/>
<evidence type="ECO:0000256" key="1">
    <source>
        <dbReference type="SAM" id="Coils"/>
    </source>
</evidence>
<dbReference type="AlphaFoldDB" id="A0A024QCA7"/>
<dbReference type="STRING" id="1462526.BN990_01866"/>
<gene>
    <name evidence="2" type="ORF">BN990_01866</name>
</gene>
<comment type="caution">
    <text evidence="2">The sequence shown here is derived from an EMBL/GenBank/DDBJ whole genome shotgun (WGS) entry which is preliminary data.</text>
</comment>
<organism evidence="2 3">
    <name type="scientific">Virgibacillus massiliensis</name>
    <dbReference type="NCBI Taxonomy" id="1462526"/>
    <lineage>
        <taxon>Bacteria</taxon>
        <taxon>Bacillati</taxon>
        <taxon>Bacillota</taxon>
        <taxon>Bacilli</taxon>
        <taxon>Bacillales</taxon>
        <taxon>Bacillaceae</taxon>
        <taxon>Virgibacillus</taxon>
    </lineage>
</organism>
<dbReference type="Proteomes" id="UP000028875">
    <property type="component" value="Unassembled WGS sequence"/>
</dbReference>
<reference evidence="2 3" key="1">
    <citation type="submission" date="2014-03" db="EMBL/GenBank/DDBJ databases">
        <authorList>
            <person name="Urmite Genomes U."/>
        </authorList>
    </citation>
    <scope>NUCLEOTIDE SEQUENCE [LARGE SCALE GENOMIC DNA]</scope>
    <source>
        <strain evidence="2 3">Vm-5</strain>
    </source>
</reference>
<accession>A0A024QCA7</accession>
<dbReference type="RefSeq" id="WP_038243611.1">
    <property type="nucleotide sequence ID" value="NZ_BNER01000002.1"/>
</dbReference>
<evidence type="ECO:0000313" key="2">
    <source>
        <dbReference type="EMBL" id="CDQ39561.1"/>
    </source>
</evidence>
<dbReference type="EMBL" id="CCDP010000001">
    <property type="protein sequence ID" value="CDQ39561.1"/>
    <property type="molecule type" value="Genomic_DNA"/>
</dbReference>